<dbReference type="SMART" id="SM00355">
    <property type="entry name" value="ZnF_C2H2"/>
    <property type="match status" value="15"/>
</dbReference>
<feature type="domain" description="C2H2-type" evidence="6">
    <location>
        <begin position="542"/>
        <end position="570"/>
    </location>
</feature>
<evidence type="ECO:0000313" key="7">
    <source>
        <dbReference type="EMBL" id="KAL0279138.1"/>
    </source>
</evidence>
<name>A0AAW2IBR7_9NEOP</name>
<feature type="domain" description="C2H2-type" evidence="6">
    <location>
        <begin position="328"/>
        <end position="359"/>
    </location>
</feature>
<protein>
    <recommendedName>
        <fullName evidence="6">C2H2-type domain-containing protein</fullName>
    </recommendedName>
</protein>
<dbReference type="PROSITE" id="PS00028">
    <property type="entry name" value="ZINC_FINGER_C2H2_1"/>
    <property type="match status" value="8"/>
</dbReference>
<dbReference type="SUPFAM" id="SSF57667">
    <property type="entry name" value="beta-beta-alpha zinc fingers"/>
    <property type="match status" value="7"/>
</dbReference>
<dbReference type="GO" id="GO:0008270">
    <property type="term" value="F:zinc ion binding"/>
    <property type="evidence" value="ECO:0007669"/>
    <property type="project" value="UniProtKB-KW"/>
</dbReference>
<feature type="domain" description="C2H2-type" evidence="6">
    <location>
        <begin position="163"/>
        <end position="191"/>
    </location>
</feature>
<dbReference type="PANTHER" id="PTHR24379:SF125">
    <property type="entry name" value="C2H2-TYPE DOMAIN-CONTAINING PROTEIN"/>
    <property type="match status" value="1"/>
</dbReference>
<feature type="domain" description="C2H2-type" evidence="6">
    <location>
        <begin position="300"/>
        <end position="327"/>
    </location>
</feature>
<keyword evidence="2" id="KW-0677">Repeat</keyword>
<accession>A0AAW2IBR7</accession>
<dbReference type="InterPro" id="IPR036236">
    <property type="entry name" value="Znf_C2H2_sf"/>
</dbReference>
<organism evidence="7">
    <name type="scientific">Menopon gallinae</name>
    <name type="common">poultry shaft louse</name>
    <dbReference type="NCBI Taxonomy" id="328185"/>
    <lineage>
        <taxon>Eukaryota</taxon>
        <taxon>Metazoa</taxon>
        <taxon>Ecdysozoa</taxon>
        <taxon>Arthropoda</taxon>
        <taxon>Hexapoda</taxon>
        <taxon>Insecta</taxon>
        <taxon>Pterygota</taxon>
        <taxon>Neoptera</taxon>
        <taxon>Paraneoptera</taxon>
        <taxon>Psocodea</taxon>
        <taxon>Troctomorpha</taxon>
        <taxon>Phthiraptera</taxon>
        <taxon>Amblycera</taxon>
        <taxon>Menoponidae</taxon>
        <taxon>Menopon</taxon>
    </lineage>
</organism>
<keyword evidence="4" id="KW-0862">Zinc</keyword>
<feature type="domain" description="C2H2-type" evidence="6">
    <location>
        <begin position="192"/>
        <end position="219"/>
    </location>
</feature>
<evidence type="ECO:0000256" key="3">
    <source>
        <dbReference type="ARBA" id="ARBA00022771"/>
    </source>
</evidence>
<sequence>MVIMNNIEEDVKTDVTDATNVIGKFEQIDLPITETNENEIPSENKYFCEECHRNFRQSGSYFKHKQLYPFKHKYYECCKKVEEGSEVHVCQRKGSTRKTAKVMKLENENSDSWSEDCGRMTQDGSESEQEDLDEFNEIFKKQKRSYKRKTADEKLEEEKMKIFKCEDCSKSFNRYTSLVFHTKVVHEKQGYLKCHVCEEEFATREDYRNHVKNHGPEDKVVCKGCRKVFDSFKSYQVHAKQNPGVHCFLCKLCLRKFPSELVLEQHVCICQNGKPLHCACGKEFTKYKDVIAHSKGTKPFHCCSCSHLAVSLTAYIRHLRKHSKQKPYQCTKCDMKFAIIDFLKIHMKREHKEDLDEKPELLTGYKCAECGEDFGTAEDLAKHGSVHERVQCPDCGKFFKRNRLENHRNTHKKSASLCPECGKLFDARFKLTQHMITIHNAEPVKCEVCGKVLKTKKILNEHMKTHLKSEVGLRIPQAICPQCGLGLAQKGSLARHILLVHEKHKIVPSDKTYTCQECSEVLPNKGKYYSHRRMHRAMVDRFPCEICGRVFNKKQNLRRHIYLLHDEKRIIEIPIYGCQVCTRTFREKKNLRRHYKMVHKMDDVFVT</sequence>
<dbReference type="AlphaFoldDB" id="A0AAW2IBR7"/>
<evidence type="ECO:0000256" key="5">
    <source>
        <dbReference type="PROSITE-ProRule" id="PRU00042"/>
    </source>
</evidence>
<gene>
    <name evidence="7" type="ORF">PYX00_000752</name>
</gene>
<evidence type="ECO:0000256" key="1">
    <source>
        <dbReference type="ARBA" id="ARBA00022723"/>
    </source>
</evidence>
<feature type="domain" description="C2H2-type" evidence="6">
    <location>
        <begin position="365"/>
        <end position="387"/>
    </location>
</feature>
<dbReference type="Pfam" id="PF00096">
    <property type="entry name" value="zf-C2H2"/>
    <property type="match status" value="4"/>
</dbReference>
<evidence type="ECO:0000256" key="4">
    <source>
        <dbReference type="ARBA" id="ARBA00022833"/>
    </source>
</evidence>
<reference evidence="7" key="1">
    <citation type="journal article" date="2024" name="Gigascience">
        <title>Chromosome-level genome of the poultry shaft louse Menopon gallinae provides insight into the host-switching and adaptive evolution of parasitic lice.</title>
        <authorList>
            <person name="Xu Y."/>
            <person name="Ma L."/>
            <person name="Liu S."/>
            <person name="Liang Y."/>
            <person name="Liu Q."/>
            <person name="He Z."/>
            <person name="Tian L."/>
            <person name="Duan Y."/>
            <person name="Cai W."/>
            <person name="Li H."/>
            <person name="Song F."/>
        </authorList>
    </citation>
    <scope>NUCLEOTIDE SEQUENCE</scope>
    <source>
        <strain evidence="7">Cailab_2023a</strain>
    </source>
</reference>
<feature type="domain" description="C2H2-type" evidence="6">
    <location>
        <begin position="444"/>
        <end position="471"/>
    </location>
</feature>
<proteinExistence type="predicted"/>
<keyword evidence="3 5" id="KW-0863">Zinc-finger</keyword>
<dbReference type="InterPro" id="IPR013087">
    <property type="entry name" value="Znf_C2H2_type"/>
</dbReference>
<dbReference type="Gene3D" id="3.30.160.60">
    <property type="entry name" value="Classic Zinc Finger"/>
    <property type="match status" value="8"/>
</dbReference>
<feature type="domain" description="C2H2-type" evidence="6">
    <location>
        <begin position="416"/>
        <end position="444"/>
    </location>
</feature>
<keyword evidence="1" id="KW-0479">Metal-binding</keyword>
<feature type="domain" description="C2H2-type" evidence="6">
    <location>
        <begin position="513"/>
        <end position="535"/>
    </location>
</feature>
<dbReference type="PROSITE" id="PS50157">
    <property type="entry name" value="ZINC_FINGER_C2H2_2"/>
    <property type="match status" value="12"/>
</dbReference>
<evidence type="ECO:0000259" key="6">
    <source>
        <dbReference type="PROSITE" id="PS50157"/>
    </source>
</evidence>
<dbReference type="EMBL" id="JARGDH010000001">
    <property type="protein sequence ID" value="KAL0279138.1"/>
    <property type="molecule type" value="Genomic_DNA"/>
</dbReference>
<feature type="domain" description="C2H2-type" evidence="6">
    <location>
        <begin position="576"/>
        <end position="604"/>
    </location>
</feature>
<feature type="domain" description="C2H2-type" evidence="6">
    <location>
        <begin position="478"/>
        <end position="506"/>
    </location>
</feature>
<feature type="domain" description="C2H2-type" evidence="6">
    <location>
        <begin position="46"/>
        <end position="72"/>
    </location>
</feature>
<evidence type="ECO:0000256" key="2">
    <source>
        <dbReference type="ARBA" id="ARBA00022737"/>
    </source>
</evidence>
<comment type="caution">
    <text evidence="7">The sequence shown here is derived from an EMBL/GenBank/DDBJ whole genome shotgun (WGS) entry which is preliminary data.</text>
</comment>
<dbReference type="PANTHER" id="PTHR24379">
    <property type="entry name" value="KRAB AND ZINC FINGER DOMAIN-CONTAINING"/>
    <property type="match status" value="1"/>
</dbReference>
<dbReference type="Pfam" id="PF13912">
    <property type="entry name" value="zf-C2H2_6"/>
    <property type="match status" value="2"/>
</dbReference>